<evidence type="ECO:0000256" key="2">
    <source>
        <dbReference type="RuleBase" id="RU363034"/>
    </source>
</evidence>
<dbReference type="EMBL" id="KQ965870">
    <property type="protein sequence ID" value="KXS09328.1"/>
    <property type="molecule type" value="Genomic_DNA"/>
</dbReference>
<dbReference type="OMA" id="IISDASC"/>
<sequence length="334" mass="34813">MPSLRSRSLISLLALALSGLVGLSSAIREGKVGPGDSFIVGGYTTNATAHPYVALLIQVLEDGQVTCTGSLVQVDPVPVILTAAHCGSRDDLEVAEVIGAIVGIDDLNKNCTASQQPNCRSFRVIDILQHPGYGTPDAHVDETGHDVALWVLTPIDKTRPVTNEIVPINIDPTSPAPGVNSTAVGWGITNWGGTAANKTRSATKLQAVSLLVAKPEVCEKQHDLLNSTRANIGCLLGGTHRSTCQGDSGGPHIYNGSVWGVTSFGPSTCDSGAASVVAKTSGVVDWLVEMRDYINLNSSYLKQQVRVGGSSKPTTTRGAQLASPTASVIELEAV</sequence>
<dbReference type="PROSITE" id="PS00135">
    <property type="entry name" value="TRYPSIN_SER"/>
    <property type="match status" value="1"/>
</dbReference>
<dbReference type="Proteomes" id="UP000070544">
    <property type="component" value="Unassembled WGS sequence"/>
</dbReference>
<proteinExistence type="predicted"/>
<organism evidence="5 6">
    <name type="scientific">Gonapodya prolifera (strain JEL478)</name>
    <name type="common">Monoblepharis prolifera</name>
    <dbReference type="NCBI Taxonomy" id="1344416"/>
    <lineage>
        <taxon>Eukaryota</taxon>
        <taxon>Fungi</taxon>
        <taxon>Fungi incertae sedis</taxon>
        <taxon>Chytridiomycota</taxon>
        <taxon>Chytridiomycota incertae sedis</taxon>
        <taxon>Monoblepharidomycetes</taxon>
        <taxon>Monoblepharidales</taxon>
        <taxon>Gonapodyaceae</taxon>
        <taxon>Gonapodya</taxon>
    </lineage>
</organism>
<dbReference type="GO" id="GO:0004252">
    <property type="term" value="F:serine-type endopeptidase activity"/>
    <property type="evidence" value="ECO:0007669"/>
    <property type="project" value="InterPro"/>
</dbReference>
<dbReference type="SUPFAM" id="SSF50494">
    <property type="entry name" value="Trypsin-like serine proteases"/>
    <property type="match status" value="1"/>
</dbReference>
<keyword evidence="3" id="KW-0732">Signal</keyword>
<evidence type="ECO:0000313" key="5">
    <source>
        <dbReference type="EMBL" id="KXS09328.1"/>
    </source>
</evidence>
<keyword evidence="1" id="KW-1015">Disulfide bond</keyword>
<dbReference type="InterPro" id="IPR050430">
    <property type="entry name" value="Peptidase_S1"/>
</dbReference>
<keyword evidence="2" id="KW-0378">Hydrolase</keyword>
<dbReference type="InterPro" id="IPR033116">
    <property type="entry name" value="TRYPSIN_SER"/>
</dbReference>
<evidence type="ECO:0000259" key="4">
    <source>
        <dbReference type="PROSITE" id="PS50240"/>
    </source>
</evidence>
<dbReference type="PANTHER" id="PTHR24276:SF98">
    <property type="entry name" value="FI18310P1-RELATED"/>
    <property type="match status" value="1"/>
</dbReference>
<name>A0A138ZXV6_GONPJ</name>
<dbReference type="Pfam" id="PF00089">
    <property type="entry name" value="Trypsin"/>
    <property type="match status" value="1"/>
</dbReference>
<dbReference type="OrthoDB" id="6380398at2759"/>
<keyword evidence="6" id="KW-1185">Reference proteome</keyword>
<keyword evidence="2 5" id="KW-0645">Protease</keyword>
<dbReference type="InterPro" id="IPR018114">
    <property type="entry name" value="TRYPSIN_HIS"/>
</dbReference>
<dbReference type="PANTHER" id="PTHR24276">
    <property type="entry name" value="POLYSERASE-RELATED"/>
    <property type="match status" value="1"/>
</dbReference>
<accession>A0A138ZXV6</accession>
<protein>
    <submittedName>
        <fullName evidence="5">Trypsin-like serine protease</fullName>
    </submittedName>
</protein>
<reference evidence="5 6" key="1">
    <citation type="journal article" date="2015" name="Genome Biol. Evol.">
        <title>Phylogenomic analyses indicate that early fungi evolved digesting cell walls of algal ancestors of land plants.</title>
        <authorList>
            <person name="Chang Y."/>
            <person name="Wang S."/>
            <person name="Sekimoto S."/>
            <person name="Aerts A.L."/>
            <person name="Choi C."/>
            <person name="Clum A."/>
            <person name="LaButti K.M."/>
            <person name="Lindquist E.A."/>
            <person name="Yee Ngan C."/>
            <person name="Ohm R.A."/>
            <person name="Salamov A.A."/>
            <person name="Grigoriev I.V."/>
            <person name="Spatafora J.W."/>
            <person name="Berbee M.L."/>
        </authorList>
    </citation>
    <scope>NUCLEOTIDE SEQUENCE [LARGE SCALE GENOMIC DNA]</scope>
    <source>
        <strain evidence="5 6">JEL478</strain>
    </source>
</reference>
<feature type="signal peptide" evidence="3">
    <location>
        <begin position="1"/>
        <end position="26"/>
    </location>
</feature>
<dbReference type="GO" id="GO:0006508">
    <property type="term" value="P:proteolysis"/>
    <property type="evidence" value="ECO:0007669"/>
    <property type="project" value="UniProtKB-KW"/>
</dbReference>
<dbReference type="InterPro" id="IPR001254">
    <property type="entry name" value="Trypsin_dom"/>
</dbReference>
<dbReference type="PROSITE" id="PS00134">
    <property type="entry name" value="TRYPSIN_HIS"/>
    <property type="match status" value="1"/>
</dbReference>
<dbReference type="AlphaFoldDB" id="A0A138ZXV6"/>
<dbReference type="PROSITE" id="PS50240">
    <property type="entry name" value="TRYPSIN_DOM"/>
    <property type="match status" value="1"/>
</dbReference>
<evidence type="ECO:0000313" key="6">
    <source>
        <dbReference type="Proteomes" id="UP000070544"/>
    </source>
</evidence>
<keyword evidence="2" id="KW-0720">Serine protease</keyword>
<dbReference type="SMART" id="SM00020">
    <property type="entry name" value="Tryp_SPc"/>
    <property type="match status" value="1"/>
</dbReference>
<dbReference type="InterPro" id="IPR043504">
    <property type="entry name" value="Peptidase_S1_PA_chymotrypsin"/>
</dbReference>
<evidence type="ECO:0000256" key="1">
    <source>
        <dbReference type="ARBA" id="ARBA00023157"/>
    </source>
</evidence>
<evidence type="ECO:0000256" key="3">
    <source>
        <dbReference type="SAM" id="SignalP"/>
    </source>
</evidence>
<dbReference type="STRING" id="1344416.A0A138ZXV6"/>
<feature type="domain" description="Peptidase S1" evidence="4">
    <location>
        <begin position="39"/>
        <end position="292"/>
    </location>
</feature>
<dbReference type="Gene3D" id="2.40.10.10">
    <property type="entry name" value="Trypsin-like serine proteases"/>
    <property type="match status" value="1"/>
</dbReference>
<dbReference type="InterPro" id="IPR009003">
    <property type="entry name" value="Peptidase_S1_PA"/>
</dbReference>
<gene>
    <name evidence="5" type="ORF">M427DRAFT_149921</name>
</gene>
<feature type="chain" id="PRO_5007295808" evidence="3">
    <location>
        <begin position="27"/>
        <end position="334"/>
    </location>
</feature>